<reference evidence="2" key="1">
    <citation type="journal article" date="2019" name="Int. J. Syst. Evol. Microbiol.">
        <title>The Global Catalogue of Microorganisms (GCM) 10K type strain sequencing project: providing services to taxonomists for standard genome sequencing and annotation.</title>
        <authorList>
            <consortium name="The Broad Institute Genomics Platform"/>
            <consortium name="The Broad Institute Genome Sequencing Center for Infectious Disease"/>
            <person name="Wu L."/>
            <person name="Ma J."/>
        </authorList>
    </citation>
    <scope>NUCLEOTIDE SEQUENCE [LARGE SCALE GENOMIC DNA]</scope>
    <source>
        <strain evidence="2">CGMCC 4.7204</strain>
    </source>
</reference>
<dbReference type="EMBL" id="JBHSBA010000014">
    <property type="protein sequence ID" value="MFC4127402.1"/>
    <property type="molecule type" value="Genomic_DNA"/>
</dbReference>
<name>A0ABV8L9A2_9NOCA</name>
<comment type="caution">
    <text evidence="1">The sequence shown here is derived from an EMBL/GenBank/DDBJ whole genome shotgun (WGS) entry which is preliminary data.</text>
</comment>
<organism evidence="1 2">
    <name type="scientific">Nocardia rhizosphaerae</name>
    <dbReference type="NCBI Taxonomy" id="1691571"/>
    <lineage>
        <taxon>Bacteria</taxon>
        <taxon>Bacillati</taxon>
        <taxon>Actinomycetota</taxon>
        <taxon>Actinomycetes</taxon>
        <taxon>Mycobacteriales</taxon>
        <taxon>Nocardiaceae</taxon>
        <taxon>Nocardia</taxon>
    </lineage>
</organism>
<evidence type="ECO:0000313" key="1">
    <source>
        <dbReference type="EMBL" id="MFC4127402.1"/>
    </source>
</evidence>
<sequence>MSADDAARRAYMRQLKQLSGDELAEALDTSRGLLATNANSPSAAREFKFACWAIQREMSRR</sequence>
<accession>A0ABV8L9A2</accession>
<protein>
    <submittedName>
        <fullName evidence="1">Uncharacterized protein</fullName>
    </submittedName>
</protein>
<dbReference type="Proteomes" id="UP001595767">
    <property type="component" value="Unassembled WGS sequence"/>
</dbReference>
<keyword evidence="2" id="KW-1185">Reference proteome</keyword>
<evidence type="ECO:0000313" key="2">
    <source>
        <dbReference type="Proteomes" id="UP001595767"/>
    </source>
</evidence>
<proteinExistence type="predicted"/>
<gene>
    <name evidence="1" type="ORF">ACFOW8_20950</name>
</gene>
<dbReference type="RefSeq" id="WP_378552762.1">
    <property type="nucleotide sequence ID" value="NZ_JBHSBA010000014.1"/>
</dbReference>